<dbReference type="OrthoDB" id="893408at2"/>
<dbReference type="AlphaFoldDB" id="A0A2L0F189"/>
<evidence type="ECO:0008006" key="4">
    <source>
        <dbReference type="Google" id="ProtNLM"/>
    </source>
</evidence>
<sequence>MLYWETRFLRIDWDEELRCVCTAWKDAYADGNEYRTALDKVLDLVVLKRASRLLGDGRRMKVISESDQEWVESSWMPRSAQAGLRRSALLLPRSALAQLSVHSILARYTLYEGRSVEVVNAYFDDMAKAREWLRKQPGGGAAEDPGPASARRGAREPGR</sequence>
<dbReference type="RefSeq" id="WP_159397572.1">
    <property type="nucleotide sequence ID" value="NZ_CP012673.1"/>
</dbReference>
<name>A0A2L0F189_SORCE</name>
<evidence type="ECO:0000256" key="1">
    <source>
        <dbReference type="SAM" id="MobiDB-lite"/>
    </source>
</evidence>
<gene>
    <name evidence="2" type="ORF">SOCE26_068070</name>
</gene>
<dbReference type="EMBL" id="CP012673">
    <property type="protein sequence ID" value="AUX45325.1"/>
    <property type="molecule type" value="Genomic_DNA"/>
</dbReference>
<accession>A0A2L0F189</accession>
<organism evidence="2 3">
    <name type="scientific">Sorangium cellulosum</name>
    <name type="common">Polyangium cellulosum</name>
    <dbReference type="NCBI Taxonomy" id="56"/>
    <lineage>
        <taxon>Bacteria</taxon>
        <taxon>Pseudomonadati</taxon>
        <taxon>Myxococcota</taxon>
        <taxon>Polyangia</taxon>
        <taxon>Polyangiales</taxon>
        <taxon>Polyangiaceae</taxon>
        <taxon>Sorangium</taxon>
    </lineage>
</organism>
<feature type="region of interest" description="Disordered" evidence="1">
    <location>
        <begin position="134"/>
        <end position="159"/>
    </location>
</feature>
<protein>
    <recommendedName>
        <fullName evidence="4">STAS/SEC14 domain-containing protein</fullName>
    </recommendedName>
</protein>
<reference evidence="2 3" key="1">
    <citation type="submission" date="2015-09" db="EMBL/GenBank/DDBJ databases">
        <title>Sorangium comparison.</title>
        <authorList>
            <person name="Zaburannyi N."/>
            <person name="Bunk B."/>
            <person name="Overmann J."/>
            <person name="Mueller R."/>
        </authorList>
    </citation>
    <scope>NUCLEOTIDE SEQUENCE [LARGE SCALE GENOMIC DNA]</scope>
    <source>
        <strain evidence="2 3">So ce26</strain>
    </source>
</reference>
<evidence type="ECO:0000313" key="3">
    <source>
        <dbReference type="Proteomes" id="UP000238348"/>
    </source>
</evidence>
<evidence type="ECO:0000313" key="2">
    <source>
        <dbReference type="EMBL" id="AUX45325.1"/>
    </source>
</evidence>
<proteinExistence type="predicted"/>
<dbReference type="Proteomes" id="UP000238348">
    <property type="component" value="Chromosome"/>
</dbReference>